<gene>
    <name evidence="1" type="ORF">C1645_814504</name>
</gene>
<name>A0A397TKT9_9GLOM</name>
<accession>A0A397TKT9</accession>
<dbReference type="Proteomes" id="UP000265703">
    <property type="component" value="Unassembled WGS sequence"/>
</dbReference>
<evidence type="ECO:0000313" key="2">
    <source>
        <dbReference type="Proteomes" id="UP000265703"/>
    </source>
</evidence>
<evidence type="ECO:0000313" key="1">
    <source>
        <dbReference type="EMBL" id="RIA97115.1"/>
    </source>
</evidence>
<reference evidence="1 2" key="1">
    <citation type="submission" date="2018-06" db="EMBL/GenBank/DDBJ databases">
        <title>Comparative genomics reveals the genomic features of Rhizophagus irregularis, R. cerebriforme, R. diaphanum and Gigaspora rosea, and their symbiotic lifestyle signature.</title>
        <authorList>
            <person name="Morin E."/>
            <person name="San Clemente H."/>
            <person name="Chen E.C.H."/>
            <person name="De La Providencia I."/>
            <person name="Hainaut M."/>
            <person name="Kuo A."/>
            <person name="Kohler A."/>
            <person name="Murat C."/>
            <person name="Tang N."/>
            <person name="Roy S."/>
            <person name="Loubradou J."/>
            <person name="Henrissat B."/>
            <person name="Grigoriev I.V."/>
            <person name="Corradi N."/>
            <person name="Roux C."/>
            <person name="Martin F.M."/>
        </authorList>
    </citation>
    <scope>NUCLEOTIDE SEQUENCE [LARGE SCALE GENOMIC DNA]</scope>
    <source>
        <strain evidence="1 2">DAOM 227022</strain>
    </source>
</reference>
<dbReference type="STRING" id="658196.A0A397TKT9"/>
<protein>
    <submittedName>
        <fullName evidence="1">Uncharacterized protein</fullName>
    </submittedName>
</protein>
<dbReference type="OrthoDB" id="2340858at2759"/>
<dbReference type="EMBL" id="QKYT01000034">
    <property type="protein sequence ID" value="RIA97115.1"/>
    <property type="molecule type" value="Genomic_DNA"/>
</dbReference>
<organism evidence="1 2">
    <name type="scientific">Glomus cerebriforme</name>
    <dbReference type="NCBI Taxonomy" id="658196"/>
    <lineage>
        <taxon>Eukaryota</taxon>
        <taxon>Fungi</taxon>
        <taxon>Fungi incertae sedis</taxon>
        <taxon>Mucoromycota</taxon>
        <taxon>Glomeromycotina</taxon>
        <taxon>Glomeromycetes</taxon>
        <taxon>Glomerales</taxon>
        <taxon>Glomeraceae</taxon>
        <taxon>Glomus</taxon>
    </lineage>
</organism>
<keyword evidence="2" id="KW-1185">Reference proteome</keyword>
<dbReference type="AlphaFoldDB" id="A0A397TKT9"/>
<proteinExistence type="predicted"/>
<sequence length="157" mass="18704">MDHASLETKRDHDCRNKIFYNVEREKVEELFLRWRGSSVYFRIADIDEMSHKLIHIYTNLLFADEEVVKNKNKIDLNTNIMLNQDGKELYTKEIIRFVFNYVKKEVTEKLEEYIKNKLYTKTNLSLKAGINNSLLGISFEQIAHQMLRDEKISNLVL</sequence>
<comment type="caution">
    <text evidence="1">The sequence shown here is derived from an EMBL/GenBank/DDBJ whole genome shotgun (WGS) entry which is preliminary data.</text>
</comment>